<dbReference type="Gene3D" id="3.90.360.10">
    <property type="entry name" value="Histone acetyl transferase 1 (HAT1), N-terminal domain"/>
    <property type="match status" value="1"/>
</dbReference>
<feature type="domain" description="Histone acetyl transferase HAT1 N-terminal" evidence="6">
    <location>
        <begin position="18"/>
        <end position="183"/>
    </location>
</feature>
<keyword evidence="3" id="KW-0808">Transferase</keyword>
<name>A0A914WG23_9BILA</name>
<comment type="similarity">
    <text evidence="1">Belongs to the HAT1 family.</text>
</comment>
<dbReference type="GO" id="GO:0000781">
    <property type="term" value="C:chromosome, telomeric region"/>
    <property type="evidence" value="ECO:0007669"/>
    <property type="project" value="GOC"/>
</dbReference>
<sequence length="236" mass="27081">MEGGKATLMTGAGLEAFLVDAMEAVNIHFIGSVSDLDNEEKEGYQPEFVHQHFGEKEQIFGYTDLHVDIHYTSASMFIYPTISFDKRIDKVHKDLAPDDIITQLKEQLPKGEMDMMFSSRDQFVKEIEKQESFRPAGTLVNKYSVVNADGVKEQFEVYKVSESSPEFDSYLARVQTVALWYIDACEYTDNSDERWMHYFVYEKTKSSTGGDCVALAGYMSVYNFYAYPQHQRPRIA</sequence>
<dbReference type="Proteomes" id="UP000887566">
    <property type="component" value="Unplaced"/>
</dbReference>
<dbReference type="WBParaSite" id="PSAMB.scaffold3size181960.g458.t1">
    <property type="protein sequence ID" value="PSAMB.scaffold3size181960.g458.t1"/>
    <property type="gene ID" value="PSAMB.scaffold3size181960.g458"/>
</dbReference>
<dbReference type="InterPro" id="IPR016181">
    <property type="entry name" value="Acyl_CoA_acyltransferase"/>
</dbReference>
<dbReference type="InterPro" id="IPR017380">
    <property type="entry name" value="Hist_AcTrfase_B-typ_cat-su"/>
</dbReference>
<dbReference type="GO" id="GO:0031509">
    <property type="term" value="P:subtelomeric heterochromatin formation"/>
    <property type="evidence" value="ECO:0007669"/>
    <property type="project" value="InterPro"/>
</dbReference>
<organism evidence="7 8">
    <name type="scientific">Plectus sambesii</name>
    <dbReference type="NCBI Taxonomy" id="2011161"/>
    <lineage>
        <taxon>Eukaryota</taxon>
        <taxon>Metazoa</taxon>
        <taxon>Ecdysozoa</taxon>
        <taxon>Nematoda</taxon>
        <taxon>Chromadorea</taxon>
        <taxon>Plectida</taxon>
        <taxon>Plectina</taxon>
        <taxon>Plectoidea</taxon>
        <taxon>Plectidae</taxon>
        <taxon>Plectus</taxon>
    </lineage>
</organism>
<dbReference type="AlphaFoldDB" id="A0A914WG23"/>
<dbReference type="GO" id="GO:0005634">
    <property type="term" value="C:nucleus"/>
    <property type="evidence" value="ECO:0007669"/>
    <property type="project" value="InterPro"/>
</dbReference>
<dbReference type="PANTHER" id="PTHR12046">
    <property type="entry name" value="HISTONE ACETYLTRANSFERASE TYPE B CATALYTIC SUBUNIT"/>
    <property type="match status" value="1"/>
</dbReference>
<evidence type="ECO:0000256" key="4">
    <source>
        <dbReference type="ARBA" id="ARBA00023315"/>
    </source>
</evidence>
<dbReference type="InterPro" id="IPR019467">
    <property type="entry name" value="Hat1_N"/>
</dbReference>
<evidence type="ECO:0000256" key="1">
    <source>
        <dbReference type="ARBA" id="ARBA00010543"/>
    </source>
</evidence>
<accession>A0A914WG23</accession>
<evidence type="ECO:0000259" key="6">
    <source>
        <dbReference type="Pfam" id="PF10394"/>
    </source>
</evidence>
<evidence type="ECO:0000313" key="7">
    <source>
        <dbReference type="Proteomes" id="UP000887566"/>
    </source>
</evidence>
<comment type="catalytic activity">
    <reaction evidence="5">
        <text>L-lysyl-[protein] + acetyl-CoA = N(6)-acetyl-L-lysyl-[protein] + CoA + H(+)</text>
        <dbReference type="Rhea" id="RHEA:45948"/>
        <dbReference type="Rhea" id="RHEA-COMP:9752"/>
        <dbReference type="Rhea" id="RHEA-COMP:10731"/>
        <dbReference type="ChEBI" id="CHEBI:15378"/>
        <dbReference type="ChEBI" id="CHEBI:29969"/>
        <dbReference type="ChEBI" id="CHEBI:57287"/>
        <dbReference type="ChEBI" id="CHEBI:57288"/>
        <dbReference type="ChEBI" id="CHEBI:61930"/>
        <dbReference type="EC" id="2.3.1.48"/>
    </reaction>
</comment>
<dbReference type="Gene3D" id="3.40.630.30">
    <property type="match status" value="1"/>
</dbReference>
<evidence type="ECO:0000256" key="2">
    <source>
        <dbReference type="ARBA" id="ARBA00013184"/>
    </source>
</evidence>
<dbReference type="Pfam" id="PF10394">
    <property type="entry name" value="Hat1_N"/>
    <property type="match status" value="1"/>
</dbReference>
<evidence type="ECO:0000256" key="5">
    <source>
        <dbReference type="ARBA" id="ARBA00048017"/>
    </source>
</evidence>
<dbReference type="InterPro" id="IPR037113">
    <property type="entry name" value="Hat1_N_sf"/>
</dbReference>
<keyword evidence="4" id="KW-0012">Acyltransferase</keyword>
<reference evidence="8" key="1">
    <citation type="submission" date="2022-11" db="UniProtKB">
        <authorList>
            <consortium name="WormBaseParasite"/>
        </authorList>
    </citation>
    <scope>IDENTIFICATION</scope>
</reference>
<dbReference type="SUPFAM" id="SSF55729">
    <property type="entry name" value="Acyl-CoA N-acyltransferases (Nat)"/>
    <property type="match status" value="1"/>
</dbReference>
<proteinExistence type="inferred from homology"/>
<keyword evidence="7" id="KW-1185">Reference proteome</keyword>
<evidence type="ECO:0000313" key="8">
    <source>
        <dbReference type="WBParaSite" id="PSAMB.scaffold3size181960.g458.t1"/>
    </source>
</evidence>
<dbReference type="EC" id="2.3.1.48" evidence="2"/>
<dbReference type="GO" id="GO:0004402">
    <property type="term" value="F:histone acetyltransferase activity"/>
    <property type="evidence" value="ECO:0007669"/>
    <property type="project" value="InterPro"/>
</dbReference>
<protein>
    <recommendedName>
        <fullName evidence="2">histone acetyltransferase</fullName>
        <ecNumber evidence="2">2.3.1.48</ecNumber>
    </recommendedName>
</protein>
<evidence type="ECO:0000256" key="3">
    <source>
        <dbReference type="ARBA" id="ARBA00022679"/>
    </source>
</evidence>